<dbReference type="InterPro" id="IPR009467">
    <property type="entry name" value="Glycolipid-bd_prot_put"/>
</dbReference>
<name>A0A364RDH2_9BACT</name>
<dbReference type="Proteomes" id="UP000251692">
    <property type="component" value="Unassembled WGS sequence"/>
</dbReference>
<dbReference type="OrthoDB" id="9814791at2"/>
<organism evidence="1 2">
    <name type="scientific">Pontibacter arcticus</name>
    <dbReference type="NCBI Taxonomy" id="2080288"/>
    <lineage>
        <taxon>Bacteria</taxon>
        <taxon>Pseudomonadati</taxon>
        <taxon>Bacteroidota</taxon>
        <taxon>Cytophagia</taxon>
        <taxon>Cytophagales</taxon>
        <taxon>Hymenobacteraceae</taxon>
        <taxon>Pontibacter</taxon>
    </lineage>
</organism>
<evidence type="ECO:0000313" key="2">
    <source>
        <dbReference type="Proteomes" id="UP000251692"/>
    </source>
</evidence>
<dbReference type="EMBL" id="QMDV01000003">
    <property type="protein sequence ID" value="RAU82295.1"/>
    <property type="molecule type" value="Genomic_DNA"/>
</dbReference>
<evidence type="ECO:0000313" key="1">
    <source>
        <dbReference type="EMBL" id="RAU82295.1"/>
    </source>
</evidence>
<proteinExistence type="predicted"/>
<reference evidence="1 2" key="1">
    <citation type="submission" date="2018-06" db="EMBL/GenBank/DDBJ databases">
        <authorList>
            <person name="Liu Z.-W."/>
        </authorList>
    </citation>
    <scope>NUCLEOTIDE SEQUENCE [LARGE SCALE GENOMIC DNA]</scope>
    <source>
        <strain evidence="1 2">2b14</strain>
    </source>
</reference>
<keyword evidence="2" id="KW-1185">Reference proteome</keyword>
<sequence length="192" mass="22551">MDTNQQEKILIWKRDDESTQTIEVLKFNNTKAGFQIKSLVSGILNNRPILIEYHIIIDQKWKVKEISLISLLTKDKLVLKSGLNERWYDEKNNEIAELKGCIDIDISLSPITNTLPIKRLGDSLIKRTKITVLYINLTNWKHEKVEQYYTKISNNLYKYEGVFRNFEADLPVDNFGFVMTYPTLFKRVFPMS</sequence>
<dbReference type="AlphaFoldDB" id="A0A364RDH2"/>
<dbReference type="RefSeq" id="WP_112305888.1">
    <property type="nucleotide sequence ID" value="NZ_QMDV01000003.1"/>
</dbReference>
<reference evidence="1 2" key="2">
    <citation type="submission" date="2018-07" db="EMBL/GenBank/DDBJ databases">
        <title>Pontibacter sp. 2b14 genomic sequence and assembly.</title>
        <authorList>
            <person name="Du Z.-J."/>
        </authorList>
    </citation>
    <scope>NUCLEOTIDE SEQUENCE [LARGE SCALE GENOMIC DNA]</scope>
    <source>
        <strain evidence="1 2">2b14</strain>
    </source>
</reference>
<dbReference type="SUPFAM" id="SSF159275">
    <property type="entry name" value="PA1994-like"/>
    <property type="match status" value="1"/>
</dbReference>
<dbReference type="Pfam" id="PF06475">
    <property type="entry name" value="Glycolipid_bind"/>
    <property type="match status" value="1"/>
</dbReference>
<protein>
    <submittedName>
        <fullName evidence="1">Uncharacterized protein</fullName>
    </submittedName>
</protein>
<comment type="caution">
    <text evidence="1">The sequence shown here is derived from an EMBL/GenBank/DDBJ whole genome shotgun (WGS) entry which is preliminary data.</text>
</comment>
<accession>A0A364RDH2</accession>
<gene>
    <name evidence="1" type="ORF">DP923_10925</name>
</gene>